<gene>
    <name evidence="1" type="ORF">NLI96_g6448</name>
</gene>
<sequence>MISEPSMMRTNLNLVSNDAKSVRAYRDVGQTLRQTFPSTLERKTGFGGKKAKMLGLAERPLGTREARSLGLRQWLRVHKDDQVEHSDAVITCGDQWIFIAHQAPKVVCPWEMLTHGSPETGSWTEHIESMVGTPIV</sequence>
<evidence type="ECO:0000313" key="2">
    <source>
        <dbReference type="Proteomes" id="UP001212997"/>
    </source>
</evidence>
<proteinExistence type="predicted"/>
<protein>
    <submittedName>
        <fullName evidence="1">Uncharacterized protein</fullName>
    </submittedName>
</protein>
<dbReference type="AlphaFoldDB" id="A0AAD5YI47"/>
<keyword evidence="2" id="KW-1185">Reference proteome</keyword>
<reference evidence="1" key="1">
    <citation type="submission" date="2022-07" db="EMBL/GenBank/DDBJ databases">
        <title>Genome Sequence of Physisporinus lineatus.</title>
        <authorList>
            <person name="Buettner E."/>
        </authorList>
    </citation>
    <scope>NUCLEOTIDE SEQUENCE</scope>
    <source>
        <strain evidence="1">VT162</strain>
    </source>
</reference>
<accession>A0AAD5YI47</accession>
<comment type="caution">
    <text evidence="1">The sequence shown here is derived from an EMBL/GenBank/DDBJ whole genome shotgun (WGS) entry which is preliminary data.</text>
</comment>
<dbReference type="Proteomes" id="UP001212997">
    <property type="component" value="Unassembled WGS sequence"/>
</dbReference>
<evidence type="ECO:0000313" key="1">
    <source>
        <dbReference type="EMBL" id="KAJ3483256.1"/>
    </source>
</evidence>
<dbReference type="EMBL" id="JANAWD010000235">
    <property type="protein sequence ID" value="KAJ3483256.1"/>
    <property type="molecule type" value="Genomic_DNA"/>
</dbReference>
<organism evidence="1 2">
    <name type="scientific">Meripilus lineatus</name>
    <dbReference type="NCBI Taxonomy" id="2056292"/>
    <lineage>
        <taxon>Eukaryota</taxon>
        <taxon>Fungi</taxon>
        <taxon>Dikarya</taxon>
        <taxon>Basidiomycota</taxon>
        <taxon>Agaricomycotina</taxon>
        <taxon>Agaricomycetes</taxon>
        <taxon>Polyporales</taxon>
        <taxon>Meripilaceae</taxon>
        <taxon>Meripilus</taxon>
    </lineage>
</organism>
<name>A0AAD5YI47_9APHY</name>